<dbReference type="Proteomes" id="UP000593601">
    <property type="component" value="Chromosome"/>
</dbReference>
<dbReference type="PROSITE" id="PS51100">
    <property type="entry name" value="PTS_EIIB_TYPE_3"/>
    <property type="match status" value="1"/>
</dbReference>
<dbReference type="Pfam" id="PF02302">
    <property type="entry name" value="PTS_IIB"/>
    <property type="match status" value="1"/>
</dbReference>
<keyword evidence="5" id="KW-0598">Phosphotransferase system</keyword>
<dbReference type="CDD" id="cd05564">
    <property type="entry name" value="PTS_IIB_chitobiose_lichenan"/>
    <property type="match status" value="1"/>
</dbReference>
<dbReference type="PANTHER" id="PTHR34581:SF2">
    <property type="entry name" value="PTS SYSTEM N,N'-DIACETYLCHITOBIOSE-SPECIFIC EIIB COMPONENT"/>
    <property type="match status" value="1"/>
</dbReference>
<reference evidence="9 10" key="1">
    <citation type="submission" date="2020-10" db="EMBL/GenBank/DDBJ databases">
        <title>Blautia liquoris sp.nov., isolated from the mud in a fermentation cellar used for the production of Chinese strong-flavoured liquor.</title>
        <authorList>
            <person name="Lu L."/>
        </authorList>
    </citation>
    <scope>NUCLEOTIDE SEQUENCE [LARGE SCALE GENOMIC DNA]</scope>
    <source>
        <strain evidence="9 10">LZLJ-3</strain>
    </source>
</reference>
<dbReference type="Gene3D" id="3.40.50.2300">
    <property type="match status" value="1"/>
</dbReference>
<evidence type="ECO:0000313" key="10">
    <source>
        <dbReference type="Proteomes" id="UP000593601"/>
    </source>
</evidence>
<evidence type="ECO:0000256" key="2">
    <source>
        <dbReference type="ARBA" id="ARBA00022553"/>
    </source>
</evidence>
<evidence type="ECO:0000256" key="1">
    <source>
        <dbReference type="ARBA" id="ARBA00022448"/>
    </source>
</evidence>
<sequence length="103" mass="11331">MIYITLVCAGGMSTSILAKKMEKEAKSQGKEVKVTAMSESAFKTYKEPTDVLLLGPQVGYILERMKKDYEPKGIKVQVIDRMAYGQINGKAVLESALALLKES</sequence>
<dbReference type="InterPro" id="IPR003501">
    <property type="entry name" value="PTS_EIIB_2/3"/>
</dbReference>
<gene>
    <name evidence="9" type="ORF">INP51_08785</name>
</gene>
<keyword evidence="1" id="KW-0813">Transport</keyword>
<evidence type="ECO:0000256" key="3">
    <source>
        <dbReference type="ARBA" id="ARBA00022597"/>
    </source>
</evidence>
<dbReference type="InterPro" id="IPR051819">
    <property type="entry name" value="PTS_sugar-specific_EIIB"/>
</dbReference>
<dbReference type="PANTHER" id="PTHR34581">
    <property type="entry name" value="PTS SYSTEM N,N'-DIACETYLCHITOBIOSE-SPECIFIC EIIB COMPONENT"/>
    <property type="match status" value="1"/>
</dbReference>
<evidence type="ECO:0000259" key="8">
    <source>
        <dbReference type="PROSITE" id="PS51100"/>
    </source>
</evidence>
<keyword evidence="6" id="KW-0418">Kinase</keyword>
<evidence type="ECO:0000256" key="7">
    <source>
        <dbReference type="PROSITE-ProRule" id="PRU00423"/>
    </source>
</evidence>
<keyword evidence="3 9" id="KW-0762">Sugar transport</keyword>
<evidence type="ECO:0000256" key="4">
    <source>
        <dbReference type="ARBA" id="ARBA00022679"/>
    </source>
</evidence>
<keyword evidence="2" id="KW-0597">Phosphoprotein</keyword>
<dbReference type="InterPro" id="IPR013012">
    <property type="entry name" value="PTS_EIIB_3"/>
</dbReference>
<dbReference type="GO" id="GO:0016301">
    <property type="term" value="F:kinase activity"/>
    <property type="evidence" value="ECO:0007669"/>
    <property type="project" value="UniProtKB-KW"/>
</dbReference>
<feature type="modified residue" description="Phosphocysteine; by EIIA" evidence="7">
    <location>
        <position position="8"/>
    </location>
</feature>
<organism evidence="9 10">
    <name type="scientific">Blautia liquoris</name>
    <dbReference type="NCBI Taxonomy" id="2779518"/>
    <lineage>
        <taxon>Bacteria</taxon>
        <taxon>Bacillati</taxon>
        <taxon>Bacillota</taxon>
        <taxon>Clostridia</taxon>
        <taxon>Lachnospirales</taxon>
        <taxon>Lachnospiraceae</taxon>
        <taxon>Blautia</taxon>
    </lineage>
</organism>
<proteinExistence type="predicted"/>
<dbReference type="EMBL" id="CP063304">
    <property type="protein sequence ID" value="QOV18149.1"/>
    <property type="molecule type" value="Genomic_DNA"/>
</dbReference>
<dbReference type="GO" id="GO:0008982">
    <property type="term" value="F:protein-N(PI)-phosphohistidine-sugar phosphotransferase activity"/>
    <property type="evidence" value="ECO:0007669"/>
    <property type="project" value="InterPro"/>
</dbReference>
<dbReference type="InterPro" id="IPR036095">
    <property type="entry name" value="PTS_EIIB-like_sf"/>
</dbReference>
<name>A0A7M2RCU4_9FIRM</name>
<dbReference type="SUPFAM" id="SSF52794">
    <property type="entry name" value="PTS system IIB component-like"/>
    <property type="match status" value="1"/>
</dbReference>
<evidence type="ECO:0000313" key="9">
    <source>
        <dbReference type="EMBL" id="QOV18149.1"/>
    </source>
</evidence>
<feature type="domain" description="PTS EIIB type-3" evidence="8">
    <location>
        <begin position="1"/>
        <end position="103"/>
    </location>
</feature>
<accession>A0A7M2RCU4</accession>
<dbReference type="AlphaFoldDB" id="A0A7M2RCU4"/>
<dbReference type="RefSeq" id="WP_193734511.1">
    <property type="nucleotide sequence ID" value="NZ_CP063304.1"/>
</dbReference>
<evidence type="ECO:0000256" key="6">
    <source>
        <dbReference type="ARBA" id="ARBA00022777"/>
    </source>
</evidence>
<dbReference type="KEGG" id="bliq:INP51_08785"/>
<keyword evidence="4" id="KW-0808">Transferase</keyword>
<protein>
    <submittedName>
        <fullName evidence="9">PTS sugar transporter subunit IIB</fullName>
    </submittedName>
</protein>
<evidence type="ECO:0000256" key="5">
    <source>
        <dbReference type="ARBA" id="ARBA00022683"/>
    </source>
</evidence>
<dbReference type="GO" id="GO:0009401">
    <property type="term" value="P:phosphoenolpyruvate-dependent sugar phosphotransferase system"/>
    <property type="evidence" value="ECO:0007669"/>
    <property type="project" value="UniProtKB-KW"/>
</dbReference>
<keyword evidence="10" id="KW-1185">Reference proteome</keyword>